<accession>A0A6J6CDP3</accession>
<gene>
    <name evidence="1" type="ORF">UFOPK1440_01035</name>
    <name evidence="2" type="ORF">UFOPK1946_00915</name>
</gene>
<evidence type="ECO:0000313" key="2">
    <source>
        <dbReference type="EMBL" id="CAB4627107.1"/>
    </source>
</evidence>
<name>A0A6J6CDP3_9ZZZZ</name>
<dbReference type="AlphaFoldDB" id="A0A6J6CDP3"/>
<protein>
    <submittedName>
        <fullName evidence="1">Unannotated protein</fullName>
    </submittedName>
</protein>
<sequence>MKLKVIGLLAIFGILFAFGIRVAHPQDGLQSAMGSAKSSLVIYKASDQYAVGQKVVVVVANSGNQLGVIKSASDEAVDVDTRVSFVRVKQEDVVGKMLVIVPFFGTLFNIVGL</sequence>
<proteinExistence type="predicted"/>
<dbReference type="EMBL" id="CAEZSP010000069">
    <property type="protein sequence ID" value="CAB4549502.1"/>
    <property type="molecule type" value="Genomic_DNA"/>
</dbReference>
<dbReference type="EMBL" id="CAEZVG010000056">
    <property type="protein sequence ID" value="CAB4627107.1"/>
    <property type="molecule type" value="Genomic_DNA"/>
</dbReference>
<organism evidence="1">
    <name type="scientific">freshwater metagenome</name>
    <dbReference type="NCBI Taxonomy" id="449393"/>
    <lineage>
        <taxon>unclassified sequences</taxon>
        <taxon>metagenomes</taxon>
        <taxon>ecological metagenomes</taxon>
    </lineage>
</organism>
<reference evidence="1" key="1">
    <citation type="submission" date="2020-05" db="EMBL/GenBank/DDBJ databases">
        <authorList>
            <person name="Chiriac C."/>
            <person name="Salcher M."/>
            <person name="Ghai R."/>
            <person name="Kavagutti S V."/>
        </authorList>
    </citation>
    <scope>NUCLEOTIDE SEQUENCE</scope>
</reference>
<evidence type="ECO:0000313" key="1">
    <source>
        <dbReference type="EMBL" id="CAB4549502.1"/>
    </source>
</evidence>